<dbReference type="EMBL" id="ML738587">
    <property type="protein sequence ID" value="KAE8167980.1"/>
    <property type="molecule type" value="Genomic_DNA"/>
</dbReference>
<reference evidence="14 15" key="1">
    <citation type="submission" date="2019-04" db="EMBL/GenBank/DDBJ databases">
        <title>Friends and foes A comparative genomics study of 23 Aspergillus species from section Flavi.</title>
        <authorList>
            <consortium name="DOE Joint Genome Institute"/>
            <person name="Kjaerbolling I."/>
            <person name="Vesth T."/>
            <person name="Frisvad J.C."/>
            <person name="Nybo J.L."/>
            <person name="Theobald S."/>
            <person name="Kildgaard S."/>
            <person name="Isbrandt T."/>
            <person name="Kuo A."/>
            <person name="Sato A."/>
            <person name="Lyhne E.K."/>
            <person name="Kogle M.E."/>
            <person name="Wiebenga A."/>
            <person name="Kun R.S."/>
            <person name="Lubbers R.J."/>
            <person name="Makela M.R."/>
            <person name="Barry K."/>
            <person name="Chovatia M."/>
            <person name="Clum A."/>
            <person name="Daum C."/>
            <person name="Haridas S."/>
            <person name="He G."/>
            <person name="LaButti K."/>
            <person name="Lipzen A."/>
            <person name="Mondo S."/>
            <person name="Riley R."/>
            <person name="Salamov A."/>
            <person name="Simmons B.A."/>
            <person name="Magnuson J.K."/>
            <person name="Henrissat B."/>
            <person name="Mortensen U.H."/>
            <person name="Larsen T.O."/>
            <person name="Devries R.P."/>
            <person name="Grigoriev I.V."/>
            <person name="Machida M."/>
            <person name="Baker S.E."/>
            <person name="Andersen M.R."/>
        </authorList>
    </citation>
    <scope>NUCLEOTIDE SEQUENCE [LARGE SCALE GENOMIC DNA]</scope>
    <source>
        <strain evidence="14 15">CBS 117626</strain>
    </source>
</reference>
<dbReference type="GO" id="GO:0140359">
    <property type="term" value="F:ABC-type transporter activity"/>
    <property type="evidence" value="ECO:0007669"/>
    <property type="project" value="InterPro"/>
</dbReference>
<feature type="transmembrane region" description="Helical" evidence="12">
    <location>
        <begin position="1250"/>
        <end position="1276"/>
    </location>
</feature>
<dbReference type="InterPro" id="IPR043926">
    <property type="entry name" value="ABCG_dom"/>
</dbReference>
<feature type="transmembrane region" description="Helical" evidence="12">
    <location>
        <begin position="1173"/>
        <end position="1195"/>
    </location>
</feature>
<comment type="subcellular location">
    <subcellularLocation>
        <location evidence="1">Cell membrane</location>
        <topology evidence="1">Multi-pass membrane protein</topology>
    </subcellularLocation>
</comment>
<keyword evidence="8" id="KW-0067">ATP-binding</keyword>
<evidence type="ECO:0000256" key="7">
    <source>
        <dbReference type="ARBA" id="ARBA00022741"/>
    </source>
</evidence>
<dbReference type="Pfam" id="PF06422">
    <property type="entry name" value="PDR_CDR"/>
    <property type="match status" value="1"/>
</dbReference>
<dbReference type="Pfam" id="PF01061">
    <property type="entry name" value="ABC2_membrane"/>
    <property type="match status" value="2"/>
</dbReference>
<feature type="transmembrane region" description="Helical" evidence="12">
    <location>
        <begin position="509"/>
        <end position="529"/>
    </location>
</feature>
<evidence type="ECO:0000256" key="4">
    <source>
        <dbReference type="ARBA" id="ARBA00022475"/>
    </source>
</evidence>
<evidence type="ECO:0000256" key="9">
    <source>
        <dbReference type="ARBA" id="ARBA00022989"/>
    </source>
</evidence>
<dbReference type="Pfam" id="PF00005">
    <property type="entry name" value="ABC_tran"/>
    <property type="match status" value="2"/>
</dbReference>
<feature type="transmembrane region" description="Helical" evidence="12">
    <location>
        <begin position="619"/>
        <end position="639"/>
    </location>
</feature>
<feature type="transmembrane region" description="Helical" evidence="12">
    <location>
        <begin position="1446"/>
        <end position="1467"/>
    </location>
</feature>
<evidence type="ECO:0000256" key="6">
    <source>
        <dbReference type="ARBA" id="ARBA00022737"/>
    </source>
</evidence>
<feature type="transmembrane region" description="Helical" evidence="12">
    <location>
        <begin position="541"/>
        <end position="562"/>
    </location>
</feature>
<dbReference type="PROSITE" id="PS00211">
    <property type="entry name" value="ABC_TRANSPORTER_1"/>
    <property type="match status" value="1"/>
</dbReference>
<feature type="transmembrane region" description="Helical" evidence="12">
    <location>
        <begin position="1296"/>
        <end position="1318"/>
    </location>
</feature>
<dbReference type="InterPro" id="IPR010929">
    <property type="entry name" value="PDR_CDR_ABC"/>
</dbReference>
<dbReference type="PROSITE" id="PS50893">
    <property type="entry name" value="ABC_TRANSPORTER_2"/>
    <property type="match status" value="2"/>
</dbReference>
<feature type="compositionally biased region" description="Polar residues" evidence="11">
    <location>
        <begin position="74"/>
        <end position="90"/>
    </location>
</feature>
<feature type="transmembrane region" description="Helical" evidence="12">
    <location>
        <begin position="651"/>
        <end position="670"/>
    </location>
</feature>
<dbReference type="InterPro" id="IPR017871">
    <property type="entry name" value="ABC_transporter-like_CS"/>
</dbReference>
<dbReference type="CDD" id="cd03233">
    <property type="entry name" value="ABCG_PDR_domain1"/>
    <property type="match status" value="1"/>
</dbReference>
<evidence type="ECO:0000256" key="10">
    <source>
        <dbReference type="ARBA" id="ARBA00023136"/>
    </source>
</evidence>
<keyword evidence="6" id="KW-0677">Repeat</keyword>
<evidence type="ECO:0000313" key="15">
    <source>
        <dbReference type="Proteomes" id="UP000326950"/>
    </source>
</evidence>
<evidence type="ECO:0000256" key="8">
    <source>
        <dbReference type="ARBA" id="ARBA00022840"/>
    </source>
</evidence>
<evidence type="ECO:0000256" key="11">
    <source>
        <dbReference type="SAM" id="MobiDB-lite"/>
    </source>
</evidence>
<dbReference type="CDD" id="cd03232">
    <property type="entry name" value="ABCG_PDR_domain2"/>
    <property type="match status" value="1"/>
</dbReference>
<evidence type="ECO:0000256" key="1">
    <source>
        <dbReference type="ARBA" id="ARBA00004651"/>
    </source>
</evidence>
<dbReference type="PANTHER" id="PTHR19241">
    <property type="entry name" value="ATP-BINDING CASSETTE TRANSPORTER"/>
    <property type="match status" value="1"/>
</dbReference>
<name>A0A5N6VBD9_ASPTM</name>
<dbReference type="GO" id="GO:0005524">
    <property type="term" value="F:ATP binding"/>
    <property type="evidence" value="ECO:0007669"/>
    <property type="project" value="UniProtKB-KW"/>
</dbReference>
<dbReference type="InterPro" id="IPR013525">
    <property type="entry name" value="ABC2_TM"/>
</dbReference>
<dbReference type="GO" id="GO:0016887">
    <property type="term" value="F:ATP hydrolysis activity"/>
    <property type="evidence" value="ECO:0007669"/>
    <property type="project" value="InterPro"/>
</dbReference>
<proteinExistence type="inferred from homology"/>
<accession>A0A5N6VBD9</accession>
<dbReference type="InterPro" id="IPR005285">
    <property type="entry name" value="Drug-R_PDR/CDR"/>
</dbReference>
<keyword evidence="3" id="KW-0813">Transport</keyword>
<dbReference type="SUPFAM" id="SSF52540">
    <property type="entry name" value="P-loop containing nucleoside triphosphate hydrolases"/>
    <property type="match status" value="2"/>
</dbReference>
<evidence type="ECO:0000256" key="2">
    <source>
        <dbReference type="ARBA" id="ARBA00006012"/>
    </source>
</evidence>
<dbReference type="Pfam" id="PF19055">
    <property type="entry name" value="ABC2_membrane_7"/>
    <property type="match status" value="1"/>
</dbReference>
<evidence type="ECO:0000259" key="13">
    <source>
        <dbReference type="PROSITE" id="PS50893"/>
    </source>
</evidence>
<keyword evidence="4" id="KW-1003">Cell membrane</keyword>
<keyword evidence="9 12" id="KW-1133">Transmembrane helix</keyword>
<comment type="similarity">
    <text evidence="2">Belongs to the ABC transporter superfamily. ABCG family. PDR (TC 3.A.1.205) subfamily.</text>
</comment>
<feature type="transmembrane region" description="Helical" evidence="12">
    <location>
        <begin position="1330"/>
        <end position="1353"/>
    </location>
</feature>
<keyword evidence="15" id="KW-1185">Reference proteome</keyword>
<feature type="transmembrane region" description="Helical" evidence="12">
    <location>
        <begin position="1207"/>
        <end position="1229"/>
    </location>
</feature>
<dbReference type="OrthoDB" id="245989at2759"/>
<feature type="region of interest" description="Disordered" evidence="11">
    <location>
        <begin position="61"/>
        <end position="90"/>
    </location>
</feature>
<feature type="transmembrane region" description="Helical" evidence="12">
    <location>
        <begin position="754"/>
        <end position="775"/>
    </location>
</feature>
<dbReference type="Pfam" id="PF14510">
    <property type="entry name" value="ABC_trans_N"/>
    <property type="match status" value="1"/>
</dbReference>
<dbReference type="FunFam" id="3.40.50.300:FF:000054">
    <property type="entry name" value="ABC multidrug transporter atrF"/>
    <property type="match status" value="1"/>
</dbReference>
<organism evidence="14 15">
    <name type="scientific">Aspergillus tamarii</name>
    <dbReference type="NCBI Taxonomy" id="41984"/>
    <lineage>
        <taxon>Eukaryota</taxon>
        <taxon>Fungi</taxon>
        <taxon>Dikarya</taxon>
        <taxon>Ascomycota</taxon>
        <taxon>Pezizomycotina</taxon>
        <taxon>Eurotiomycetes</taxon>
        <taxon>Eurotiomycetidae</taxon>
        <taxon>Eurotiales</taxon>
        <taxon>Aspergillaceae</taxon>
        <taxon>Aspergillus</taxon>
        <taxon>Aspergillus subgen. Circumdati</taxon>
    </lineage>
</organism>
<dbReference type="InterPro" id="IPR003439">
    <property type="entry name" value="ABC_transporter-like_ATP-bd"/>
</dbReference>
<feature type="domain" description="ABC transporter" evidence="13">
    <location>
        <begin position="141"/>
        <end position="396"/>
    </location>
</feature>
<evidence type="ECO:0000256" key="12">
    <source>
        <dbReference type="SAM" id="Phobius"/>
    </source>
</evidence>
<dbReference type="InterPro" id="IPR029481">
    <property type="entry name" value="ABC_trans_N"/>
</dbReference>
<keyword evidence="5 12" id="KW-0812">Transmembrane</keyword>
<dbReference type="InterPro" id="IPR034003">
    <property type="entry name" value="ABCG_PDR_2"/>
</dbReference>
<dbReference type="GO" id="GO:0005886">
    <property type="term" value="C:plasma membrane"/>
    <property type="evidence" value="ECO:0007669"/>
    <property type="project" value="UniProtKB-SubCell"/>
</dbReference>
<feature type="region of interest" description="Disordered" evidence="11">
    <location>
        <begin position="1"/>
        <end position="46"/>
    </location>
</feature>
<dbReference type="GO" id="GO:1990961">
    <property type="term" value="P:xenobiotic detoxification by transmembrane export across the plasma membrane"/>
    <property type="evidence" value="ECO:0007669"/>
    <property type="project" value="InterPro"/>
</dbReference>
<evidence type="ECO:0000256" key="3">
    <source>
        <dbReference type="ARBA" id="ARBA00022448"/>
    </source>
</evidence>
<dbReference type="Gene3D" id="3.40.50.300">
    <property type="entry name" value="P-loop containing nucleotide triphosphate hydrolases"/>
    <property type="match status" value="2"/>
</dbReference>
<dbReference type="InterPro" id="IPR034001">
    <property type="entry name" value="ABCG_PDR_1"/>
</dbReference>
<evidence type="ECO:0000313" key="14">
    <source>
        <dbReference type="EMBL" id="KAE8167980.1"/>
    </source>
</evidence>
<dbReference type="FunFam" id="3.40.50.300:FF:000881">
    <property type="entry name" value="ABC multidrug transporter A-1"/>
    <property type="match status" value="1"/>
</dbReference>
<keyword evidence="10 12" id="KW-0472">Membrane</keyword>
<dbReference type="Proteomes" id="UP000326950">
    <property type="component" value="Unassembled WGS sequence"/>
</dbReference>
<feature type="compositionally biased region" description="Basic and acidic residues" evidence="11">
    <location>
        <begin position="9"/>
        <end position="18"/>
    </location>
</feature>
<protein>
    <submittedName>
        <fullName evidence="14">ABC-2 type transporter-domain-containing protein</fullName>
    </submittedName>
</protein>
<evidence type="ECO:0000256" key="5">
    <source>
        <dbReference type="ARBA" id="ARBA00022692"/>
    </source>
</evidence>
<dbReference type="SMART" id="SM00382">
    <property type="entry name" value="AAA"/>
    <property type="match status" value="2"/>
</dbReference>
<feature type="domain" description="ABC transporter" evidence="13">
    <location>
        <begin position="838"/>
        <end position="1081"/>
    </location>
</feature>
<feature type="transmembrane region" description="Helical" evidence="12">
    <location>
        <begin position="583"/>
        <end position="607"/>
    </location>
</feature>
<dbReference type="InterPro" id="IPR027417">
    <property type="entry name" value="P-loop_NTPase"/>
</dbReference>
<dbReference type="NCBIfam" id="TIGR00956">
    <property type="entry name" value="3a01205"/>
    <property type="match status" value="1"/>
</dbReference>
<keyword evidence="7" id="KW-0547">Nucleotide-binding</keyword>
<gene>
    <name evidence="14" type="ORF">BDV40DRAFT_252234</name>
</gene>
<sequence length="1481" mass="166959">MALPGGESSLHHHTDAHVDQITGPVVDKAESSDTIGADSEDGIEQEGQAKITTLARTLSRISQTNGGTEGLNPFLNTSDPELDPNSDQFNSRKWTKNLLHITSRDPERYPRRTAGVSFRNLNAFGYGTAADYQATVSNVWLKAVGWFRGLFGNGNKVRIDILRDFEGFVNSGEMLVVLGRPGSGCSTFLKTIAGEIHGLWLDKGTDIQYQGISWDEMHSRFRGEVMYQAETEIHFPQLTAGDTLLFAAQARAPANRLPGVSRDQYATHMRDVVMAMLGLSHTMNTLVGNDFIRGVSGGERKRVSIAETTLCGSPLQCWDNSTRGLDSSTALEFVKNLRLSTDYTGSTAIVAIYQASQAIYDVFDKVIVLYEGRQIYFGRARDAKRFFIEMGFDCPERQTTGDFLTSLTSPTERLVRKGYEHLVPRTPDEFAARWRDSLERKQLLTDLEAFQNEFPLGGSKKEEFSRSRAAEKAKNTRASSPYTLSYWMQIRLCLHRGFLRLKGDMSMTLSTVIGNSILALIISSVFYNLDETTGSYFSRGALLFFAILLNAFASALEMLTLWQQRPIVEKHDKYALYHPSAEAISSLIVDLPSKALVSVVFNLILYFMTNLRRTPGHFFVFYLFSVTTTLTMSNVFRWIAAVSRSLAQAEVPAAIFMMILMIYTGFTIPVRDMHPWFRWLNYINPIAYSFESLMINEFAGRKFNCTTYVPSGPGYENAPLDSKICSGKGAVAGQDYILGDRYLKVAFEYYPSHLWRNFGILLGFLFFSLLAYIVASELVRAKPSKGEILVFPRGKIPAFARKVHQEADPEDVLTSEKLKVGSEQDDHVGAIVKQTSIFHWQDVCYDIKIKGQDRRILDHVDGWVKPGTLTALMGVTGAGKTSLLDVLANRVTMGVITGEMLVDGRMRDDSFQRKTGYVQQQDLHLETSTVREALIFSALLRQPASTSREEKLAYVEEVIKMLNMEEYAEAVVGVLGEGLNVEQRKRLTIGVEIAAKPDLLLFFDEPTSGLDSQTAWSICSLMRKLADHGQAILCTIHQPSAILMQQFDRLLFLAKGGKTIYFGDLGPNMRTLIKYFEDKGSAKCPSNANPAEWMLEVIGAAPGSRADKDWSEVWKQSRERAQVQQELLQMKQELLQRPQPRRTAGYGEFAMPLWAQFFICLQRMFQQYWRCPSYIYAKAAMCIIPPLFIGFTFWREPTSIQGMQNEMFSIFMLLVIFPNLVQQMMPYFAMQRSLYEVRERPSKAYSWKAFMLASIVVELPWNMLMAVPAYFCWYYPIGLFRNAYPTDSVIERGGTMFLLVLIFMLFTSTFSSMIIAGIDHPETASNIAQLMFSMCLIFCGVLATPDVLPRFWIFMWRASPFSYLVGSVLAVGLAKAPVHCSNIEVLHIPPPQGQNCSGYLEAFTKMAKSSLLNPEADSDCQVCAMSTTDQFLEGVHIKYSELWRNVGILFVYIVFNTVVAILLYWLVRVPKKRALKKAKKE</sequence>
<dbReference type="InterPro" id="IPR003593">
    <property type="entry name" value="AAA+_ATPase"/>
</dbReference>